<sequence>LREYSTARLLFLRPYKLFNFIPFISLV</sequence>
<protein>
    <submittedName>
        <fullName evidence="1">Uncharacterized protein</fullName>
    </submittedName>
</protein>
<name>K2RUZ4_MACPH</name>
<comment type="caution">
    <text evidence="1">The sequence shown here is derived from an EMBL/GenBank/DDBJ whole genome shotgun (WGS) entry which is preliminary data.</text>
</comment>
<feature type="non-terminal residue" evidence="1">
    <location>
        <position position="1"/>
    </location>
</feature>
<dbReference type="AlphaFoldDB" id="K2RUZ4"/>
<evidence type="ECO:0000313" key="1">
    <source>
        <dbReference type="EMBL" id="EKG18583.1"/>
    </source>
</evidence>
<accession>K2RUZ4</accession>
<dbReference type="Proteomes" id="UP000007129">
    <property type="component" value="Unassembled WGS sequence"/>
</dbReference>
<dbReference type="EMBL" id="AHHD01000198">
    <property type="protein sequence ID" value="EKG18583.1"/>
    <property type="molecule type" value="Genomic_DNA"/>
</dbReference>
<organism evidence="1 2">
    <name type="scientific">Macrophomina phaseolina (strain MS6)</name>
    <name type="common">Charcoal rot fungus</name>
    <dbReference type="NCBI Taxonomy" id="1126212"/>
    <lineage>
        <taxon>Eukaryota</taxon>
        <taxon>Fungi</taxon>
        <taxon>Dikarya</taxon>
        <taxon>Ascomycota</taxon>
        <taxon>Pezizomycotina</taxon>
        <taxon>Dothideomycetes</taxon>
        <taxon>Dothideomycetes incertae sedis</taxon>
        <taxon>Botryosphaeriales</taxon>
        <taxon>Botryosphaeriaceae</taxon>
        <taxon>Macrophomina</taxon>
    </lineage>
</organism>
<dbReference type="VEuPathDB" id="FungiDB:MPH_04167"/>
<gene>
    <name evidence="1" type="ORF">MPH_04167</name>
</gene>
<reference evidence="1 2" key="1">
    <citation type="journal article" date="2012" name="BMC Genomics">
        <title>Tools to kill: Genome of one of the most destructive plant pathogenic fungi Macrophomina phaseolina.</title>
        <authorList>
            <person name="Islam M.S."/>
            <person name="Haque M.S."/>
            <person name="Islam M.M."/>
            <person name="Emdad E.M."/>
            <person name="Halim A."/>
            <person name="Hossen Q.M.M."/>
            <person name="Hossain M.Z."/>
            <person name="Ahmed B."/>
            <person name="Rahim S."/>
            <person name="Rahman M.S."/>
            <person name="Alam M.M."/>
            <person name="Hou S."/>
            <person name="Wan X."/>
            <person name="Saito J.A."/>
            <person name="Alam M."/>
        </authorList>
    </citation>
    <scope>NUCLEOTIDE SEQUENCE [LARGE SCALE GENOMIC DNA]</scope>
    <source>
        <strain evidence="1 2">MS6</strain>
    </source>
</reference>
<evidence type="ECO:0000313" key="2">
    <source>
        <dbReference type="Proteomes" id="UP000007129"/>
    </source>
</evidence>
<dbReference type="InParanoid" id="K2RUZ4"/>
<proteinExistence type="predicted"/>
<dbReference type="HOGENOM" id="CLU_3416406_0_0_1"/>